<dbReference type="EMBL" id="NOJY02000010">
    <property type="protein sequence ID" value="RDY27893.1"/>
    <property type="molecule type" value="Genomic_DNA"/>
</dbReference>
<keyword evidence="3" id="KW-1185">Reference proteome</keyword>
<evidence type="ECO:0000313" key="2">
    <source>
        <dbReference type="EMBL" id="RDY27893.1"/>
    </source>
</evidence>
<feature type="transmembrane region" description="Helical" evidence="1">
    <location>
        <begin position="34"/>
        <end position="52"/>
    </location>
</feature>
<dbReference type="Proteomes" id="UP000215694">
    <property type="component" value="Unassembled WGS sequence"/>
</dbReference>
<sequence>MFIFLISYLLVGYIIFNLYTNIFKIEYRSKTEYICTYFICVIVSSLLIKFFMPFLRFIIKWILILSISLLAIGFLASIISKSRK</sequence>
<name>A0A371J5C9_9FIRM</name>
<dbReference type="AlphaFoldDB" id="A0A371J5C9"/>
<comment type="caution">
    <text evidence="2">The sequence shown here is derived from an EMBL/GenBank/DDBJ whole genome shotgun (WGS) entry which is preliminary data.</text>
</comment>
<feature type="transmembrane region" description="Helical" evidence="1">
    <location>
        <begin position="58"/>
        <end position="79"/>
    </location>
</feature>
<keyword evidence="1" id="KW-1133">Transmembrane helix</keyword>
<reference evidence="2 3" key="1">
    <citation type="journal article" date="2017" name="Genome Announc.">
        <title>Draft Genome Sequence of Romboutsia weinsteinii sp. nov. Strain CCRI-19649(T) Isolated from Surface Water.</title>
        <authorList>
            <person name="Maheux A.F."/>
            <person name="Boudreau D.K."/>
            <person name="Berube E."/>
            <person name="Boissinot M."/>
            <person name="Cantin P."/>
            <person name="Raymond F."/>
            <person name="Corbeil J."/>
            <person name="Omar R.F."/>
            <person name="Bergeron M.G."/>
        </authorList>
    </citation>
    <scope>NUCLEOTIDE SEQUENCE [LARGE SCALE GENOMIC DNA]</scope>
    <source>
        <strain evidence="2 3">CCRI-19649</strain>
    </source>
</reference>
<evidence type="ECO:0000313" key="3">
    <source>
        <dbReference type="Proteomes" id="UP000215694"/>
    </source>
</evidence>
<keyword evidence="1" id="KW-0812">Transmembrane</keyword>
<proteinExistence type="predicted"/>
<accession>A0A371J5C9</accession>
<feature type="transmembrane region" description="Helical" evidence="1">
    <location>
        <begin position="6"/>
        <end position="22"/>
    </location>
</feature>
<evidence type="ECO:0000256" key="1">
    <source>
        <dbReference type="SAM" id="Phobius"/>
    </source>
</evidence>
<gene>
    <name evidence="2" type="ORF">CHL78_007780</name>
</gene>
<organism evidence="2 3">
    <name type="scientific">Romboutsia weinsteinii</name>
    <dbReference type="NCBI Taxonomy" id="2020949"/>
    <lineage>
        <taxon>Bacteria</taxon>
        <taxon>Bacillati</taxon>
        <taxon>Bacillota</taxon>
        <taxon>Clostridia</taxon>
        <taxon>Peptostreptococcales</taxon>
        <taxon>Peptostreptococcaceae</taxon>
        <taxon>Romboutsia</taxon>
    </lineage>
</organism>
<keyword evidence="1" id="KW-0472">Membrane</keyword>
<protein>
    <submittedName>
        <fullName evidence="2">Uncharacterized protein</fullName>
    </submittedName>
</protein>